<dbReference type="RefSeq" id="WP_264069327.1">
    <property type="nucleotide sequence ID" value="NZ_JACKTY010000032.1"/>
</dbReference>
<dbReference type="InterPro" id="IPR036928">
    <property type="entry name" value="AS_sf"/>
</dbReference>
<dbReference type="PANTHER" id="PTHR11895">
    <property type="entry name" value="TRANSAMIDASE"/>
    <property type="match status" value="1"/>
</dbReference>
<proteinExistence type="predicted"/>
<evidence type="ECO:0000313" key="4">
    <source>
        <dbReference type="Proteomes" id="UP001526201"/>
    </source>
</evidence>
<evidence type="ECO:0000256" key="1">
    <source>
        <dbReference type="SAM" id="MobiDB-lite"/>
    </source>
</evidence>
<sequence>MTATRFDPVSSRPHAHGESRSIRGLAADLNTGSTTSTKLVQRALAMIDAVNGQLNAFSYVDRIGALTRAALLDQERRTKAQCGPLHGIPIAVKDVIDVAGMPTECGSAHMAGHIAAASAPVVRQLEALGAIVLGKTVTHEFAYGPTGDSAHRGASRNPCDATRMTGGSSGGSAAAVAAGIVALAIGTDTGGSCRIPAALCGVTGFKPQYGRLSMAGVFPLAPSLDHIGFLLADPLDIEIVSRELGLGSQEAAHINRPVTVGWLDPEHLGPADPAIVECCQSNLRDLDRAGAIRLVDVELPDPQRLQVIFEKIQSFEVTAVHRNMMRSSADLYQPDTLDRLSNAQRITRHEYIEATIARSNAVTDVLRVLQRDADVLATITTPLSAPVLGERHSHIADRTVATKQALLSMTAIWNLVGAPAASIPAGHIDGLPIGMQLVTARSIQPVLDLVTALAARADQMANVDVDLPGMSGAS</sequence>
<feature type="domain" description="Amidase" evidence="2">
    <location>
        <begin position="39"/>
        <end position="440"/>
    </location>
</feature>
<dbReference type="Pfam" id="PF01425">
    <property type="entry name" value="Amidase"/>
    <property type="match status" value="1"/>
</dbReference>
<organism evidence="3 4">
    <name type="scientific">Mycolicibacterium komossense</name>
    <dbReference type="NCBI Taxonomy" id="1779"/>
    <lineage>
        <taxon>Bacteria</taxon>
        <taxon>Bacillati</taxon>
        <taxon>Actinomycetota</taxon>
        <taxon>Actinomycetes</taxon>
        <taxon>Mycobacteriales</taxon>
        <taxon>Mycobacteriaceae</taxon>
        <taxon>Mycolicibacterium</taxon>
    </lineage>
</organism>
<name>A0ABT3CFF5_9MYCO</name>
<dbReference type="InterPro" id="IPR000120">
    <property type="entry name" value="Amidase"/>
</dbReference>
<dbReference type="PANTHER" id="PTHR11895:SF176">
    <property type="entry name" value="AMIDASE AMID-RELATED"/>
    <property type="match status" value="1"/>
</dbReference>
<dbReference type="SUPFAM" id="SSF75304">
    <property type="entry name" value="Amidase signature (AS) enzymes"/>
    <property type="match status" value="1"/>
</dbReference>
<evidence type="ECO:0000259" key="2">
    <source>
        <dbReference type="Pfam" id="PF01425"/>
    </source>
</evidence>
<gene>
    <name evidence="3" type="ORF">H7J73_19580</name>
</gene>
<dbReference type="Gene3D" id="3.90.1300.10">
    <property type="entry name" value="Amidase signature (AS) domain"/>
    <property type="match status" value="1"/>
</dbReference>
<keyword evidence="4" id="KW-1185">Reference proteome</keyword>
<comment type="caution">
    <text evidence="3">The sequence shown here is derived from an EMBL/GenBank/DDBJ whole genome shotgun (WGS) entry which is preliminary data.</text>
</comment>
<dbReference type="EMBL" id="JACKTY010000032">
    <property type="protein sequence ID" value="MCV7228216.1"/>
    <property type="molecule type" value="Genomic_DNA"/>
</dbReference>
<dbReference type="InterPro" id="IPR023631">
    <property type="entry name" value="Amidase_dom"/>
</dbReference>
<accession>A0ABT3CFF5</accession>
<evidence type="ECO:0000313" key="3">
    <source>
        <dbReference type="EMBL" id="MCV7228216.1"/>
    </source>
</evidence>
<dbReference type="Proteomes" id="UP001526201">
    <property type="component" value="Unassembled WGS sequence"/>
</dbReference>
<reference evidence="3 4" key="1">
    <citation type="journal article" date="2022" name="BMC Genomics">
        <title>Comparative genome analysis of mycobacteria focusing on tRNA and non-coding RNA.</title>
        <authorList>
            <person name="Behra P.R.K."/>
            <person name="Pettersson B.M.F."/>
            <person name="Ramesh M."/>
            <person name="Das S."/>
            <person name="Dasgupta S."/>
            <person name="Kirsebom L.A."/>
        </authorList>
    </citation>
    <scope>NUCLEOTIDE SEQUENCE [LARGE SCALE GENOMIC DNA]</scope>
    <source>
        <strain evidence="3 4">DSM 44078</strain>
    </source>
</reference>
<feature type="region of interest" description="Disordered" evidence="1">
    <location>
        <begin position="1"/>
        <end position="21"/>
    </location>
</feature>
<protein>
    <submittedName>
        <fullName evidence="3">Amidase</fullName>
    </submittedName>
</protein>